<dbReference type="NCBIfam" id="TIGR01549">
    <property type="entry name" value="HAD-SF-IA-v1"/>
    <property type="match status" value="1"/>
</dbReference>
<name>A0A9X3ZHL4_9HYPH</name>
<dbReference type="RefSeq" id="WP_267990045.1">
    <property type="nucleotide sequence ID" value="NZ_JAPJZI010000001.1"/>
</dbReference>
<accession>A0A9X3ZHL4</accession>
<dbReference type="PANTHER" id="PTHR43434">
    <property type="entry name" value="PHOSPHOGLYCOLATE PHOSPHATASE"/>
    <property type="match status" value="1"/>
</dbReference>
<dbReference type="Pfam" id="PF13419">
    <property type="entry name" value="HAD_2"/>
    <property type="match status" value="1"/>
</dbReference>
<reference evidence="1" key="1">
    <citation type="submission" date="2022-11" db="EMBL/GenBank/DDBJ databases">
        <title>Draft genome sequence of Hoeflea poritis E7-10 and Hoeflea prorocentri PM5-8, separated from scleractinian coral Porites lutea and marine dinoflagellate.</title>
        <authorList>
            <person name="Zhang G."/>
            <person name="Wei Q."/>
            <person name="Cai L."/>
        </authorList>
    </citation>
    <scope>NUCLEOTIDE SEQUENCE</scope>
    <source>
        <strain evidence="1">PM5-8</strain>
    </source>
</reference>
<dbReference type="Proteomes" id="UP001151234">
    <property type="component" value="Unassembled WGS sequence"/>
</dbReference>
<keyword evidence="1" id="KW-0378">Hydrolase</keyword>
<dbReference type="PANTHER" id="PTHR43434:SF24">
    <property type="entry name" value="HYDROLASE-RELATED"/>
    <property type="match status" value="1"/>
</dbReference>
<dbReference type="GO" id="GO:0006281">
    <property type="term" value="P:DNA repair"/>
    <property type="evidence" value="ECO:0007669"/>
    <property type="project" value="TreeGrafter"/>
</dbReference>
<dbReference type="GO" id="GO:0008967">
    <property type="term" value="F:phosphoglycolate phosphatase activity"/>
    <property type="evidence" value="ECO:0007669"/>
    <property type="project" value="TreeGrafter"/>
</dbReference>
<organism evidence="1 2">
    <name type="scientific">Hoeflea prorocentri</name>
    <dbReference type="NCBI Taxonomy" id="1922333"/>
    <lineage>
        <taxon>Bacteria</taxon>
        <taxon>Pseudomonadati</taxon>
        <taxon>Pseudomonadota</taxon>
        <taxon>Alphaproteobacteria</taxon>
        <taxon>Hyphomicrobiales</taxon>
        <taxon>Rhizobiaceae</taxon>
        <taxon>Hoeflea</taxon>
    </lineage>
</organism>
<dbReference type="SFLD" id="SFLDG01129">
    <property type="entry name" value="C1.5:_HAD__Beta-PGM__Phosphata"/>
    <property type="match status" value="1"/>
</dbReference>
<dbReference type="InterPro" id="IPR036412">
    <property type="entry name" value="HAD-like_sf"/>
</dbReference>
<gene>
    <name evidence="1" type="ORF">OQ273_08640</name>
</gene>
<dbReference type="Gene3D" id="1.10.150.240">
    <property type="entry name" value="Putative phosphatase, domain 2"/>
    <property type="match status" value="1"/>
</dbReference>
<dbReference type="EMBL" id="JAPJZI010000001">
    <property type="protein sequence ID" value="MDA5398635.1"/>
    <property type="molecule type" value="Genomic_DNA"/>
</dbReference>
<sequence>MKLVLFDCDGTLIDSAAFIHAGMERAFAEGGQPLPQFNQTKSVIGLSLDLAIAKLLQRPVDDEIRHLADRYRHHSRTLREASEIDEPFYDGILDLLEALLVRDEVLVGVVTGKSRRNLDKLLERNNLIKRFVTTRTADECPSKPHPAMVLECCADTGMAPEQTIVVGDAIYDMQMAVNAGARAVGVSWGYAAVDHLHQAGAHHIIERPDELAPIVGLEQVR</sequence>
<evidence type="ECO:0000313" key="2">
    <source>
        <dbReference type="Proteomes" id="UP001151234"/>
    </source>
</evidence>
<dbReference type="InterPro" id="IPR023214">
    <property type="entry name" value="HAD_sf"/>
</dbReference>
<keyword evidence="2" id="KW-1185">Reference proteome</keyword>
<dbReference type="InterPro" id="IPR050155">
    <property type="entry name" value="HAD-like_hydrolase_sf"/>
</dbReference>
<evidence type="ECO:0000313" key="1">
    <source>
        <dbReference type="EMBL" id="MDA5398635.1"/>
    </source>
</evidence>
<protein>
    <submittedName>
        <fullName evidence="1">HAD-IA family hydrolase</fullName>
    </submittedName>
</protein>
<dbReference type="AlphaFoldDB" id="A0A9X3ZHL4"/>
<dbReference type="SUPFAM" id="SSF56784">
    <property type="entry name" value="HAD-like"/>
    <property type="match status" value="1"/>
</dbReference>
<dbReference type="InterPro" id="IPR006439">
    <property type="entry name" value="HAD-SF_hydro_IA"/>
</dbReference>
<dbReference type="SFLD" id="SFLDG01135">
    <property type="entry name" value="C1.5.6:_HAD__Beta-PGM__Phospha"/>
    <property type="match status" value="1"/>
</dbReference>
<dbReference type="InterPro" id="IPR023198">
    <property type="entry name" value="PGP-like_dom2"/>
</dbReference>
<proteinExistence type="predicted"/>
<dbReference type="SFLD" id="SFLDS00003">
    <property type="entry name" value="Haloacid_Dehalogenase"/>
    <property type="match status" value="1"/>
</dbReference>
<dbReference type="InterPro" id="IPR041492">
    <property type="entry name" value="HAD_2"/>
</dbReference>
<dbReference type="GO" id="GO:0005829">
    <property type="term" value="C:cytosol"/>
    <property type="evidence" value="ECO:0007669"/>
    <property type="project" value="TreeGrafter"/>
</dbReference>
<comment type="caution">
    <text evidence="1">The sequence shown here is derived from an EMBL/GenBank/DDBJ whole genome shotgun (WGS) entry which is preliminary data.</text>
</comment>
<dbReference type="Gene3D" id="3.40.50.1000">
    <property type="entry name" value="HAD superfamily/HAD-like"/>
    <property type="match status" value="1"/>
</dbReference>